<sequence>MSVCDMVKTGLETQQRRVHKKRLDFWRKLRSSEVCSKMLQIFHQSVVESIFCWAGSIRTRDIKKLSSLMKKAGSDLIWFCSGSILVLILFCSEIGAVFERRESAASLRPSLRAPRLTLVVCGVSEVERRPKGKWRRCGSGKVGKRFEMELLLHSSVSEQSICQARASVMVYDDASKKWVPIKPGQQGFSRINIYHNTANNTFRVVGVKLQDQQVVINYSIVKGLKYNQATPTFHQWRDARQVYGLNFASKEEATTFSNAMLFALNVLSSPDSGGEASSDLHYHLTCMAPGSPRCHGFASVRRCEQKYHPAGILMAHWALESNDWYSGPVVQRQNGPSSEESEAQRRMMEQHQMQAHKERERRTSGSGEAPANTPPPPGSFHAVKQPSSLALSIITKAVTLPRPGGPVSAAHPAMLSVAPPPAAAPAPMAGPPAPPPPPPGPPPPMAVPPPMPPPLPTGGGPPGGPPGVQPSGLAAALAGAKLRKVQRDESSPPGSGGKCDSNRSSGGSGGGGEGLMQEMNALLARRRKASEKPDEDDSGGRGPGQQNSTDALKKPWERSNSAEKSSLVSRVRPIGSTSEADTEFDRMKQVIPSEPAGILTNWEILDEVVRELHKPSDMKSAESVHPNPVPPGGRRRGRRRTDAQMHRHEDRGIIKILGKVDVLQCAAAVWLRKRWDSLSEAAGYAGEVMVLHVVSNIEGEEVQRPVVRIRLVSLQKHVMFCYEVSRERMDPQAQNGSSNEELNHCVLDLHRTHRFRVDHQRPQGVEKRLQKEPEDLPSRRAEEPSLPLCWDVHIQLVAAQVPVVVDVVLLEGGGVGKPDGQVGPHGEPAVPLCKLVPEGHVVRNVMNGQSQRVVDAPAEAVGPEEDPLPGEVAHQVAGDELGQDQARHNPLQLGVRTHQGLDFWIFG</sequence>
<dbReference type="GO" id="GO:0008154">
    <property type="term" value="P:actin polymerization or depolymerization"/>
    <property type="evidence" value="ECO:0007669"/>
    <property type="project" value="TreeGrafter"/>
</dbReference>
<accession>A0A315V029</accession>
<evidence type="ECO:0000256" key="1">
    <source>
        <dbReference type="ARBA" id="ARBA00004529"/>
    </source>
</evidence>
<feature type="region of interest" description="Disordered" evidence="4">
    <location>
        <begin position="614"/>
        <end position="647"/>
    </location>
</feature>
<evidence type="ECO:0000259" key="6">
    <source>
        <dbReference type="PROSITE" id="PS50229"/>
    </source>
</evidence>
<dbReference type="PROSITE" id="PS50229">
    <property type="entry name" value="WH1"/>
    <property type="match status" value="1"/>
</dbReference>
<comment type="caution">
    <text evidence="7">The sequence shown here is derived from an EMBL/GenBank/DDBJ whole genome shotgun (WGS) entry which is preliminary data.</text>
</comment>
<proteinExistence type="predicted"/>
<feature type="region of interest" description="Disordered" evidence="4">
    <location>
        <begin position="328"/>
        <end position="384"/>
    </location>
</feature>
<dbReference type="FunFam" id="2.30.29.30:FF:000071">
    <property type="entry name" value="Enah/Vasp-like, isoform CRA_a"/>
    <property type="match status" value="1"/>
</dbReference>
<dbReference type="InterPro" id="IPR000697">
    <property type="entry name" value="WH1/EVH1_dom"/>
</dbReference>
<evidence type="ECO:0000256" key="3">
    <source>
        <dbReference type="ARBA" id="ARBA00033193"/>
    </source>
</evidence>
<dbReference type="Pfam" id="PF00568">
    <property type="entry name" value="WH1"/>
    <property type="match status" value="1"/>
</dbReference>
<feature type="domain" description="WH1" evidence="6">
    <location>
        <begin position="153"/>
        <end position="267"/>
    </location>
</feature>
<dbReference type="PANTHER" id="PTHR11202:SF4">
    <property type="entry name" value="ENA_VASP-LIKE PROTEIN"/>
    <property type="match status" value="1"/>
</dbReference>
<organism evidence="7 8">
    <name type="scientific">Gambusia affinis</name>
    <name type="common">Western mosquitofish</name>
    <name type="synonym">Heterandria affinis</name>
    <dbReference type="NCBI Taxonomy" id="33528"/>
    <lineage>
        <taxon>Eukaryota</taxon>
        <taxon>Metazoa</taxon>
        <taxon>Chordata</taxon>
        <taxon>Craniata</taxon>
        <taxon>Vertebrata</taxon>
        <taxon>Euteleostomi</taxon>
        <taxon>Actinopterygii</taxon>
        <taxon>Neopterygii</taxon>
        <taxon>Teleostei</taxon>
        <taxon>Neoteleostei</taxon>
        <taxon>Acanthomorphata</taxon>
        <taxon>Ovalentaria</taxon>
        <taxon>Atherinomorphae</taxon>
        <taxon>Cyprinodontiformes</taxon>
        <taxon>Poeciliidae</taxon>
        <taxon>Poeciliinae</taxon>
        <taxon>Gambusia</taxon>
    </lineage>
</organism>
<dbReference type="PANTHER" id="PTHR11202">
    <property type="entry name" value="SPROUTY-RELATED, EVH1 DOMAIN-CONTAINING PROTEIN FAMILY MEMBER"/>
    <property type="match status" value="1"/>
</dbReference>
<gene>
    <name evidence="7" type="ORF">CCH79_00004395</name>
</gene>
<protein>
    <recommendedName>
        <fullName evidence="2">Ena/VASP-like protein</fullName>
    </recommendedName>
    <alternativeName>
        <fullName evidence="3">Ena/vasodilator-stimulated phosphoprotein-like</fullName>
    </alternativeName>
</protein>
<dbReference type="EMBL" id="NHOQ01002481">
    <property type="protein sequence ID" value="PWA16262.1"/>
    <property type="molecule type" value="Genomic_DNA"/>
</dbReference>
<feature type="transmembrane region" description="Helical" evidence="5">
    <location>
        <begin position="76"/>
        <end position="98"/>
    </location>
</feature>
<feature type="region of interest" description="Disordered" evidence="4">
    <location>
        <begin position="758"/>
        <end position="781"/>
    </location>
</feature>
<evidence type="ECO:0000256" key="4">
    <source>
        <dbReference type="SAM" id="MobiDB-lite"/>
    </source>
</evidence>
<evidence type="ECO:0000313" key="7">
    <source>
        <dbReference type="EMBL" id="PWA16262.1"/>
    </source>
</evidence>
<feature type="region of interest" description="Disordered" evidence="4">
    <location>
        <begin position="421"/>
        <end position="589"/>
    </location>
</feature>
<feature type="compositionally biased region" description="Basic and acidic residues" evidence="4">
    <location>
        <begin position="551"/>
        <end position="561"/>
    </location>
</feature>
<name>A0A315V029_GAMAF</name>
<keyword evidence="5" id="KW-1133">Transmembrane helix</keyword>
<keyword evidence="5" id="KW-0472">Membrane</keyword>
<evidence type="ECO:0000313" key="8">
    <source>
        <dbReference type="Proteomes" id="UP000250572"/>
    </source>
</evidence>
<dbReference type="GO" id="GO:0017124">
    <property type="term" value="F:SH3 domain binding"/>
    <property type="evidence" value="ECO:0007669"/>
    <property type="project" value="TreeGrafter"/>
</dbReference>
<evidence type="ECO:0000256" key="5">
    <source>
        <dbReference type="SAM" id="Phobius"/>
    </source>
</evidence>
<evidence type="ECO:0000256" key="2">
    <source>
        <dbReference type="ARBA" id="ARBA00017156"/>
    </source>
</evidence>
<dbReference type="Proteomes" id="UP000250572">
    <property type="component" value="Unassembled WGS sequence"/>
</dbReference>
<dbReference type="GO" id="GO:0005522">
    <property type="term" value="F:profilin binding"/>
    <property type="evidence" value="ECO:0007669"/>
    <property type="project" value="TreeGrafter"/>
</dbReference>
<comment type="subcellular location">
    <subcellularLocation>
        <location evidence="1">Cytoplasm</location>
        <location evidence="1">Cytoskeleton</location>
        <location evidence="1">Stress fiber</location>
    </subcellularLocation>
</comment>
<dbReference type="GO" id="GO:0001725">
    <property type="term" value="C:stress fiber"/>
    <property type="evidence" value="ECO:0007669"/>
    <property type="project" value="UniProtKB-SubCell"/>
</dbReference>
<reference evidence="7 8" key="1">
    <citation type="journal article" date="2018" name="G3 (Bethesda)">
        <title>A High-Quality Reference Genome for the Invasive Mosquitofish Gambusia affinis Using a Chicago Library.</title>
        <authorList>
            <person name="Hoffberg S.L."/>
            <person name="Troendle N.J."/>
            <person name="Glenn T.C."/>
            <person name="Mahmud O."/>
            <person name="Louha S."/>
            <person name="Chalopin D."/>
            <person name="Bennetzen J.L."/>
            <person name="Mauricio R."/>
        </authorList>
    </citation>
    <scope>NUCLEOTIDE SEQUENCE [LARGE SCALE GENOMIC DNA]</scope>
    <source>
        <strain evidence="7">NE01/NJP1002.9</strain>
        <tissue evidence="7">Muscle</tissue>
    </source>
</reference>
<feature type="compositionally biased region" description="Basic and acidic residues" evidence="4">
    <location>
        <begin position="342"/>
        <end position="363"/>
    </location>
</feature>
<dbReference type="AlphaFoldDB" id="A0A315V029"/>
<dbReference type="CDD" id="cd01207">
    <property type="entry name" value="EVH1_Ena_VASP-like"/>
    <property type="match status" value="1"/>
</dbReference>
<keyword evidence="5" id="KW-0812">Transmembrane</keyword>
<dbReference type="SMART" id="SM00461">
    <property type="entry name" value="WH1"/>
    <property type="match status" value="1"/>
</dbReference>
<dbReference type="GO" id="GO:0030838">
    <property type="term" value="P:positive regulation of actin filament polymerization"/>
    <property type="evidence" value="ECO:0007669"/>
    <property type="project" value="TreeGrafter"/>
</dbReference>
<dbReference type="InterPro" id="IPR011993">
    <property type="entry name" value="PH-like_dom_sf"/>
</dbReference>
<dbReference type="SUPFAM" id="SSF50729">
    <property type="entry name" value="PH domain-like"/>
    <property type="match status" value="1"/>
</dbReference>
<feature type="compositionally biased region" description="Pro residues" evidence="4">
    <location>
        <begin position="421"/>
        <end position="456"/>
    </location>
</feature>
<dbReference type="Gene3D" id="2.30.29.30">
    <property type="entry name" value="Pleckstrin-homology domain (PH domain)/Phosphotyrosine-binding domain (PTB)"/>
    <property type="match status" value="1"/>
</dbReference>
<keyword evidence="8" id="KW-1185">Reference proteome</keyword>